<evidence type="ECO:0000313" key="3">
    <source>
        <dbReference type="Proteomes" id="UP000230233"/>
    </source>
</evidence>
<dbReference type="AlphaFoldDB" id="A0A2G5V8M8"/>
<evidence type="ECO:0000313" key="2">
    <source>
        <dbReference type="EMBL" id="PIC48100.1"/>
    </source>
</evidence>
<accession>A0A2G5V8M8</accession>
<keyword evidence="3" id="KW-1185">Reference proteome</keyword>
<dbReference type="EMBL" id="PDUG01000002">
    <property type="protein sequence ID" value="PIC48100.1"/>
    <property type="molecule type" value="Genomic_DNA"/>
</dbReference>
<reference evidence="3" key="1">
    <citation type="submission" date="2017-10" db="EMBL/GenBank/DDBJ databases">
        <title>Rapid genome shrinkage in a self-fertile nematode reveals novel sperm competition proteins.</title>
        <authorList>
            <person name="Yin D."/>
            <person name="Schwarz E.M."/>
            <person name="Thomas C.G."/>
            <person name="Felde R.L."/>
            <person name="Korf I.F."/>
            <person name="Cutter A.D."/>
            <person name="Schartner C.M."/>
            <person name="Ralston E.J."/>
            <person name="Meyer B.J."/>
            <person name="Haag E.S."/>
        </authorList>
    </citation>
    <scope>NUCLEOTIDE SEQUENCE [LARGE SCALE GENOMIC DNA]</scope>
    <source>
        <strain evidence="3">JU1422</strain>
    </source>
</reference>
<sequence>MNQQNVGEDAQELRLRGRIMQLRESVRTLDRERQRIIEDMRGAEPQDVEMLDGIREVMERGLELERGDLNNAERLHRATYPNLLERIDLQEEMNKLHEHLIKLEWTIARNERIRHLQQLGELPPNIPEVPLNPAPPIVRDNRFPRLLRQLLRPPNAEGPPGRLIPEGPAPRLDVRAPRLIPQLQEGPANAAPEGPVVEGPAARDQRRVVGPEGPREAQPEEDPEDWIEDVGVPHPRN</sequence>
<dbReference type="Proteomes" id="UP000230233">
    <property type="component" value="Chromosome II"/>
</dbReference>
<organism evidence="2 3">
    <name type="scientific">Caenorhabditis nigoni</name>
    <dbReference type="NCBI Taxonomy" id="1611254"/>
    <lineage>
        <taxon>Eukaryota</taxon>
        <taxon>Metazoa</taxon>
        <taxon>Ecdysozoa</taxon>
        <taxon>Nematoda</taxon>
        <taxon>Chromadorea</taxon>
        <taxon>Rhabditida</taxon>
        <taxon>Rhabditina</taxon>
        <taxon>Rhabditomorpha</taxon>
        <taxon>Rhabditoidea</taxon>
        <taxon>Rhabditidae</taxon>
        <taxon>Peloderinae</taxon>
        <taxon>Caenorhabditis</taxon>
    </lineage>
</organism>
<proteinExistence type="predicted"/>
<evidence type="ECO:0000256" key="1">
    <source>
        <dbReference type="SAM" id="MobiDB-lite"/>
    </source>
</evidence>
<gene>
    <name evidence="2" type="primary">Cnig_chr_II.g7207</name>
    <name evidence="2" type="ORF">B9Z55_007207</name>
</gene>
<comment type="caution">
    <text evidence="2">The sequence shown here is derived from an EMBL/GenBank/DDBJ whole genome shotgun (WGS) entry which is preliminary data.</text>
</comment>
<protein>
    <submittedName>
        <fullName evidence="2">Uncharacterized protein</fullName>
    </submittedName>
</protein>
<dbReference type="OrthoDB" id="10433917at2759"/>
<name>A0A2G5V8M8_9PELO</name>
<feature type="compositionally biased region" description="Basic and acidic residues" evidence="1">
    <location>
        <begin position="201"/>
        <end position="218"/>
    </location>
</feature>
<feature type="compositionally biased region" description="Acidic residues" evidence="1">
    <location>
        <begin position="219"/>
        <end position="228"/>
    </location>
</feature>
<feature type="region of interest" description="Disordered" evidence="1">
    <location>
        <begin position="151"/>
        <end position="237"/>
    </location>
</feature>